<evidence type="ECO:0000256" key="3">
    <source>
        <dbReference type="PROSITE-ProRule" id="PRU00339"/>
    </source>
</evidence>
<name>A0A6N7INH7_9FIRM</name>
<feature type="repeat" description="TPR" evidence="3">
    <location>
        <begin position="97"/>
        <end position="130"/>
    </location>
</feature>
<dbReference type="PANTHER" id="PTHR44943:SF8">
    <property type="entry name" value="TPR REPEAT-CONTAINING PROTEIN MJ0263"/>
    <property type="match status" value="1"/>
</dbReference>
<evidence type="ECO:0000256" key="1">
    <source>
        <dbReference type="ARBA" id="ARBA00022737"/>
    </source>
</evidence>
<proteinExistence type="predicted"/>
<dbReference type="Pfam" id="PF07719">
    <property type="entry name" value="TPR_2"/>
    <property type="match status" value="1"/>
</dbReference>
<dbReference type="InterPro" id="IPR013105">
    <property type="entry name" value="TPR_2"/>
</dbReference>
<feature type="repeat" description="TPR" evidence="3">
    <location>
        <begin position="131"/>
        <end position="164"/>
    </location>
</feature>
<dbReference type="Pfam" id="PF13181">
    <property type="entry name" value="TPR_8"/>
    <property type="match status" value="1"/>
</dbReference>
<gene>
    <name evidence="5" type="ORF">GFC01_04660</name>
</gene>
<accession>A0A6N7INH7</accession>
<dbReference type="Proteomes" id="UP000441717">
    <property type="component" value="Unassembled WGS sequence"/>
</dbReference>
<feature type="repeat" description="TPR" evidence="3">
    <location>
        <begin position="63"/>
        <end position="96"/>
    </location>
</feature>
<dbReference type="InterPro" id="IPR051685">
    <property type="entry name" value="Ycf3/AcsC/BcsC/TPR_MFPF"/>
</dbReference>
<dbReference type="PROSITE" id="PS50293">
    <property type="entry name" value="TPR_REGION"/>
    <property type="match status" value="1"/>
</dbReference>
<dbReference type="InterPro" id="IPR019734">
    <property type="entry name" value="TPR_rpt"/>
</dbReference>
<dbReference type="Pfam" id="PF00515">
    <property type="entry name" value="TPR_1"/>
    <property type="match status" value="1"/>
</dbReference>
<organism evidence="5 6">
    <name type="scientific">Desulfofundulus thermobenzoicus</name>
    <dbReference type="NCBI Taxonomy" id="29376"/>
    <lineage>
        <taxon>Bacteria</taxon>
        <taxon>Bacillati</taxon>
        <taxon>Bacillota</taxon>
        <taxon>Clostridia</taxon>
        <taxon>Eubacteriales</taxon>
        <taxon>Peptococcaceae</taxon>
        <taxon>Desulfofundulus</taxon>
    </lineage>
</organism>
<evidence type="ECO:0000313" key="5">
    <source>
        <dbReference type="EMBL" id="MQL51565.1"/>
    </source>
</evidence>
<dbReference type="SUPFAM" id="SSF48452">
    <property type="entry name" value="TPR-like"/>
    <property type="match status" value="1"/>
</dbReference>
<keyword evidence="2 3" id="KW-0802">TPR repeat</keyword>
<dbReference type="EMBL" id="WHYR01000009">
    <property type="protein sequence ID" value="MQL51565.1"/>
    <property type="molecule type" value="Genomic_DNA"/>
</dbReference>
<reference evidence="5 6" key="1">
    <citation type="submission" date="2019-10" db="EMBL/GenBank/DDBJ databases">
        <title>Comparative genomics of sulfur disproportionating microorganisms.</title>
        <authorList>
            <person name="Ward L.M."/>
            <person name="Bertran E."/>
            <person name="Johnston D."/>
        </authorList>
    </citation>
    <scope>NUCLEOTIDE SEQUENCE [LARGE SCALE GENOMIC DNA]</scope>
    <source>
        <strain evidence="5 6">DSM 14055</strain>
    </source>
</reference>
<evidence type="ECO:0000256" key="4">
    <source>
        <dbReference type="SAM" id="MobiDB-lite"/>
    </source>
</evidence>
<comment type="caution">
    <text evidence="5">The sequence shown here is derived from an EMBL/GenBank/DDBJ whole genome shotgun (WGS) entry which is preliminary data.</text>
</comment>
<dbReference type="InterPro" id="IPR011990">
    <property type="entry name" value="TPR-like_helical_dom_sf"/>
</dbReference>
<evidence type="ECO:0000313" key="6">
    <source>
        <dbReference type="Proteomes" id="UP000441717"/>
    </source>
</evidence>
<dbReference type="PANTHER" id="PTHR44943">
    <property type="entry name" value="CELLULOSE SYNTHASE OPERON PROTEIN C"/>
    <property type="match status" value="1"/>
</dbReference>
<feature type="region of interest" description="Disordered" evidence="4">
    <location>
        <begin position="32"/>
        <end position="58"/>
    </location>
</feature>
<keyword evidence="6" id="KW-1185">Reference proteome</keyword>
<dbReference type="Gene3D" id="1.25.40.10">
    <property type="entry name" value="Tetratricopeptide repeat domain"/>
    <property type="match status" value="2"/>
</dbReference>
<dbReference type="SMART" id="SM00028">
    <property type="entry name" value="TPR"/>
    <property type="match status" value="4"/>
</dbReference>
<dbReference type="OrthoDB" id="1633926at2"/>
<evidence type="ECO:0000256" key="2">
    <source>
        <dbReference type="ARBA" id="ARBA00022803"/>
    </source>
</evidence>
<sequence>MKRMPIFLLLFLAAGASIWLYGHWRTGGSSPFAPAAGSKNTPRAEQAPEPPREPAMTEAGSKAMEIFEQGLQAYNSRRFDEAVGYFDRALQLDPNCYPALSYKGAALAFKGDYRGAVQLLDRAIALKPDCDGAYFNKALALELAGKYDQALDCYDRALAINPRNPWSYYGKASIYGRLKNVGACVENLQKAIDIDPSTREHARTEADFNNVRNAPEFQRLVYR</sequence>
<dbReference type="PROSITE" id="PS50005">
    <property type="entry name" value="TPR"/>
    <property type="match status" value="3"/>
</dbReference>
<dbReference type="NCBIfam" id="NF047558">
    <property type="entry name" value="TPR_END_plus"/>
    <property type="match status" value="1"/>
</dbReference>
<dbReference type="AlphaFoldDB" id="A0A6N7INH7"/>
<keyword evidence="1" id="KW-0677">Repeat</keyword>
<protein>
    <submittedName>
        <fullName evidence="5">Tetratricopeptide repeat protein</fullName>
    </submittedName>
</protein>